<dbReference type="EMBL" id="MN739930">
    <property type="protein sequence ID" value="QHT78310.1"/>
    <property type="molecule type" value="Genomic_DNA"/>
</dbReference>
<organism evidence="1">
    <name type="scientific">viral metagenome</name>
    <dbReference type="NCBI Taxonomy" id="1070528"/>
    <lineage>
        <taxon>unclassified sequences</taxon>
        <taxon>metagenomes</taxon>
        <taxon>organismal metagenomes</taxon>
    </lineage>
</organism>
<reference evidence="1" key="1">
    <citation type="journal article" date="2020" name="Nature">
        <title>Giant virus diversity and host interactions through global metagenomics.</title>
        <authorList>
            <person name="Schulz F."/>
            <person name="Roux S."/>
            <person name="Paez-Espino D."/>
            <person name="Jungbluth S."/>
            <person name="Walsh D.A."/>
            <person name="Denef V.J."/>
            <person name="McMahon K.D."/>
            <person name="Konstantinidis K.T."/>
            <person name="Eloe-Fadrosh E.A."/>
            <person name="Kyrpides N.C."/>
            <person name="Woyke T."/>
        </authorList>
    </citation>
    <scope>NUCLEOTIDE SEQUENCE</scope>
    <source>
        <strain evidence="1">GVMAG-M-3300023179-91</strain>
    </source>
</reference>
<name>A0A6C0HD56_9ZZZZ</name>
<sequence>MEPLDNYHVIINDLFEKYKDNEYMKQRLHFHITNLLPSTLENECKNHEKRVIRNDVLTHEHQQFIQVFLSENQYYYLPNNSCFFFYDGKNYTPVKEDIIHHQLLMTISKDKKLAEWKFRTKINVIKQIKDRHLFKSIPESDTIQSVLSLLHPSIFSDKNQAKYFLTIIGDNILKKNTNSDIIYLIKPKTKKYLADVENMAYIYTGFSNITSNFVTKYHENYSYENCRLIKMKDTMSVDIWRNMLSKYGIDFICVAAHYSQRFENSENFIHNNVNDEDLKSYTLFLKNNTTSSIFDKFCEHSIQDITQSLTSESKSKLSISWKNMQYIWKLFISHFSLPSAIYQNQLKSLLKERYSFDESSDTFFNVTSKYLPCIQDFIQFWEKTIYTSSENDNEFELDELCVLFKKWTTTENSALSLSNGVISESDVLKILNHFFPIVEVVDNKYIMGITCNMWDKNTDIYNSLNSLKEHYHTASLFTNNHTLIAFDEAYDFYFQKNKANSKYIVSKRYFEKYLYSTMSNYIEYEKFISPSWYL</sequence>
<dbReference type="AlphaFoldDB" id="A0A6C0HD56"/>
<protein>
    <submittedName>
        <fullName evidence="1">Uncharacterized protein</fullName>
    </submittedName>
</protein>
<evidence type="ECO:0000313" key="1">
    <source>
        <dbReference type="EMBL" id="QHT78310.1"/>
    </source>
</evidence>
<accession>A0A6C0HD56</accession>
<proteinExistence type="predicted"/>